<dbReference type="EMBL" id="LMWM01000003">
    <property type="protein sequence ID" value="KUM90465.1"/>
    <property type="molecule type" value="Genomic_DNA"/>
</dbReference>
<dbReference type="Pfam" id="PF13676">
    <property type="entry name" value="TIR_2"/>
    <property type="match status" value="1"/>
</dbReference>
<proteinExistence type="predicted"/>
<dbReference type="InterPro" id="IPR000157">
    <property type="entry name" value="TIR_dom"/>
</dbReference>
<keyword evidence="1" id="KW-1133">Transmembrane helix</keyword>
<evidence type="ECO:0000313" key="4">
    <source>
        <dbReference type="Proteomes" id="UP000053039"/>
    </source>
</evidence>
<dbReference type="InterPro" id="IPR035897">
    <property type="entry name" value="Toll_tir_struct_dom_sf"/>
</dbReference>
<dbReference type="OrthoDB" id="134501at2"/>
<dbReference type="AlphaFoldDB" id="A0A101NC76"/>
<dbReference type="PANTHER" id="PTHR19879">
    <property type="entry name" value="TRANSCRIPTION INITIATION FACTOR TFIID"/>
    <property type="match status" value="1"/>
</dbReference>
<dbReference type="Gene3D" id="3.40.50.10140">
    <property type="entry name" value="Toll/interleukin-1 receptor homology (TIR) domain"/>
    <property type="match status" value="1"/>
</dbReference>
<evidence type="ECO:0000259" key="2">
    <source>
        <dbReference type="SMART" id="SM00255"/>
    </source>
</evidence>
<protein>
    <recommendedName>
        <fullName evidence="2">TIR domain-containing protein</fullName>
    </recommendedName>
</protein>
<dbReference type="InterPro" id="IPR001680">
    <property type="entry name" value="WD40_rpt"/>
</dbReference>
<comment type="caution">
    <text evidence="3">The sequence shown here is derived from an EMBL/GenBank/DDBJ whole genome shotgun (WGS) entry which is preliminary data.</text>
</comment>
<evidence type="ECO:0000256" key="1">
    <source>
        <dbReference type="SAM" id="Phobius"/>
    </source>
</evidence>
<dbReference type="SMART" id="SM00255">
    <property type="entry name" value="TIR"/>
    <property type="match status" value="1"/>
</dbReference>
<name>A0A101NC76_9ACTN</name>
<organism evidence="3 4">
    <name type="scientific">Streptomyces pseudovenezuelae</name>
    <dbReference type="NCBI Taxonomy" id="67350"/>
    <lineage>
        <taxon>Bacteria</taxon>
        <taxon>Bacillati</taxon>
        <taxon>Actinomycetota</taxon>
        <taxon>Actinomycetes</taxon>
        <taxon>Kitasatosporales</taxon>
        <taxon>Streptomycetaceae</taxon>
        <taxon>Streptomyces</taxon>
        <taxon>Streptomyces aurantiacus group</taxon>
    </lineage>
</organism>
<keyword evidence="1" id="KW-0472">Membrane</keyword>
<dbReference type="RefSeq" id="WP_031044248.1">
    <property type="nucleotide sequence ID" value="NZ_KQ948144.1"/>
</dbReference>
<dbReference type="Gene3D" id="2.130.10.10">
    <property type="entry name" value="YVTN repeat-like/Quinoprotein amine dehydrogenase"/>
    <property type="match status" value="4"/>
</dbReference>
<feature type="transmembrane region" description="Helical" evidence="1">
    <location>
        <begin position="191"/>
        <end position="214"/>
    </location>
</feature>
<dbReference type="SMART" id="SM00320">
    <property type="entry name" value="WD40"/>
    <property type="match status" value="3"/>
</dbReference>
<dbReference type="SUPFAM" id="SSF52200">
    <property type="entry name" value="Toll/Interleukin receptor TIR domain"/>
    <property type="match status" value="1"/>
</dbReference>
<dbReference type="GO" id="GO:0007165">
    <property type="term" value="P:signal transduction"/>
    <property type="evidence" value="ECO:0007669"/>
    <property type="project" value="InterPro"/>
</dbReference>
<dbReference type="InterPro" id="IPR015943">
    <property type="entry name" value="WD40/YVTN_repeat-like_dom_sf"/>
</dbReference>
<dbReference type="SUPFAM" id="SSF50998">
    <property type="entry name" value="Quinoprotein alcohol dehydrogenase-like"/>
    <property type="match status" value="1"/>
</dbReference>
<feature type="domain" description="TIR" evidence="2">
    <location>
        <begin position="2"/>
        <end position="148"/>
    </location>
</feature>
<dbReference type="InterPro" id="IPR011047">
    <property type="entry name" value="Quinoprotein_ADH-like_sf"/>
</dbReference>
<dbReference type="SUPFAM" id="SSF69322">
    <property type="entry name" value="Tricorn protease domain 2"/>
    <property type="match status" value="1"/>
</dbReference>
<dbReference type="Proteomes" id="UP000053039">
    <property type="component" value="Unassembled WGS sequence"/>
</dbReference>
<keyword evidence="1" id="KW-0812">Transmembrane</keyword>
<dbReference type="Pfam" id="PF00400">
    <property type="entry name" value="WD40"/>
    <property type="match status" value="1"/>
</dbReference>
<dbReference type="PANTHER" id="PTHR19879:SF9">
    <property type="entry name" value="TRANSCRIPTION INITIATION FACTOR TFIID SUBUNIT 5"/>
    <property type="match status" value="1"/>
</dbReference>
<evidence type="ECO:0000313" key="3">
    <source>
        <dbReference type="EMBL" id="KUM90465.1"/>
    </source>
</evidence>
<gene>
    <name evidence="3" type="ORF">AQI94_01255</name>
</gene>
<sequence length="955" mass="102648">MQRDAFISYSHKRDVPLAQAVESGLHDILRTPWLRRSKLKVFRDTTSLAANHDLDGSIKAALAECRYFIYLASPEAARSRWVREEIGYWSRNHGMEQFLIALSDGNLVWDPDARDFDWAYTDVLPPGLQGAFAAEPLWVDLRGFRDADQRSMKPGSDFRDRVAGLAAPLHGMAKDALDSTDLHIQRKAVRILRYFVVGLLALALTAVVAGVVAWQQRGEALARARTSASQALAARSLALASKDPRKAAQFALYAQAVRPTGESAQAMAQAVAANDSVVRHLQVGHEAVVNYRGAGNVGATEVAISRDGGMLAYYSDFDPGALVGTAPQRIHLYDIAEGRELPHLENASWPQSGGGIEFSADGGTLAVEEPYNRIALWDVTRHKLIRRITASQGGDLATALQHLRAFAFSGDGRRIAASFYASNESEEFRAAVWDVRSGRLISEQTVRPDSLALGFDESNRLLALDYETGRIRSLASGSTTWSGWRVIRGLPRPKVPATARVILSADGSQAFIGERRELWDLSEGRLVSRKGGEGGKPVEGVGALALPGAAGSAVYVADDREVNVYDAELRHPRTLGSFTWPVFSIAVSGDGRWVAAGSQDGAVSLFSTARYQEGVQLPNPPHLKPANLSADHRTAFRTDASGTDVWSVTGRGVRTVGRIPLRGLDHELRGDTLVASLDGTRAVVAQDGVVSLWRPKDGSRLGRHATGDDMFAVLAFLADGVHVVAMSESESAVYVLDTRTWRTVQSIPFDPVAPDTSVAVSADRTTLATVGDDDVLTVWKWAGGKGFQRVRRVSIRPVWTQYGLDVVVSAHGERVAVLNSDGLISTLDVSGGRLVRATSAASDGTALAFSGDSAFLVQAGGSSGLQFWDAATGESRGAWTLPDEATGKGATVTGLLPGDDGAMTTFGSDGSLVRRVVDVAAWQKVLCDLAPQELPADECDRYLKGLHVSAPCRNG</sequence>
<reference evidence="3 4" key="1">
    <citation type="submission" date="2015-10" db="EMBL/GenBank/DDBJ databases">
        <title>Draft genome sequence of Streptomyces pseudovenezuelae DSM 40212, type strain for the species Streptomyces pseudovenezuelae.</title>
        <authorList>
            <person name="Ruckert C."/>
            <person name="Winkler A."/>
            <person name="Kalinowski J."/>
            <person name="Kampfer P."/>
            <person name="Glaeser S."/>
        </authorList>
    </citation>
    <scope>NUCLEOTIDE SEQUENCE [LARGE SCALE GENOMIC DNA]</scope>
    <source>
        <strain evidence="3 4">DSM 40212</strain>
    </source>
</reference>
<accession>A0A101NC76</accession>